<dbReference type="Proteomes" id="UP001209878">
    <property type="component" value="Unassembled WGS sequence"/>
</dbReference>
<feature type="compositionally biased region" description="Pro residues" evidence="1">
    <location>
        <begin position="74"/>
        <end position="83"/>
    </location>
</feature>
<proteinExistence type="predicted"/>
<reference evidence="2" key="1">
    <citation type="journal article" date="2023" name="Mol. Biol. Evol.">
        <title>Third-Generation Sequencing Reveals the Adaptive Role of the Epigenome in Three Deep-Sea Polychaetes.</title>
        <authorList>
            <person name="Perez M."/>
            <person name="Aroh O."/>
            <person name="Sun Y."/>
            <person name="Lan Y."/>
            <person name="Juniper S.K."/>
            <person name="Young C.R."/>
            <person name="Angers B."/>
            <person name="Qian P.Y."/>
        </authorList>
    </citation>
    <scope>NUCLEOTIDE SEQUENCE</scope>
    <source>
        <strain evidence="2">R07B-5</strain>
    </source>
</reference>
<dbReference type="PANTHER" id="PTHR18884">
    <property type="entry name" value="SEPTIN"/>
    <property type="match status" value="1"/>
</dbReference>
<comment type="caution">
    <text evidence="2">The sequence shown here is derived from an EMBL/GenBank/DDBJ whole genome shotgun (WGS) entry which is preliminary data.</text>
</comment>
<name>A0AAD9PFV7_RIDPI</name>
<feature type="region of interest" description="Disordered" evidence="1">
    <location>
        <begin position="134"/>
        <end position="159"/>
    </location>
</feature>
<evidence type="ECO:0000256" key="1">
    <source>
        <dbReference type="SAM" id="MobiDB-lite"/>
    </source>
</evidence>
<keyword evidence="3" id="KW-1185">Reference proteome</keyword>
<feature type="compositionally biased region" description="Low complexity" evidence="1">
    <location>
        <begin position="47"/>
        <end position="64"/>
    </location>
</feature>
<accession>A0AAD9PFV7</accession>
<gene>
    <name evidence="2" type="ORF">NP493_5g11047</name>
</gene>
<dbReference type="InterPro" id="IPR027417">
    <property type="entry name" value="P-loop_NTPase"/>
</dbReference>
<evidence type="ECO:0000313" key="3">
    <source>
        <dbReference type="Proteomes" id="UP001209878"/>
    </source>
</evidence>
<dbReference type="AlphaFoldDB" id="A0AAD9PFV7"/>
<sequence length="207" mass="22666">MPWSPSIVGSKSPCEPRTSAKQSHQDIAELRGTSRIEDIRLKLSSPSRDSVASNSSGSDRGSVSPLGQDGDTPPAMPASPPPQTTTKYVPLSERAGMLKNPNHTVSDDSRKDLSTMTSTKRDMRDAFFKNDVSAAPKFDPGLREREKEQEKEGKSRAMYASHTHASKEVDGYVGFANLPNQVYRKSVKRGFEFTLMVVGESSFSVNI</sequence>
<evidence type="ECO:0000313" key="2">
    <source>
        <dbReference type="EMBL" id="KAK2193821.1"/>
    </source>
</evidence>
<feature type="compositionally biased region" description="Basic and acidic residues" evidence="1">
    <location>
        <begin position="105"/>
        <end position="122"/>
    </location>
</feature>
<feature type="region of interest" description="Disordered" evidence="1">
    <location>
        <begin position="1"/>
        <end position="122"/>
    </location>
</feature>
<feature type="compositionally biased region" description="Basic and acidic residues" evidence="1">
    <location>
        <begin position="140"/>
        <end position="155"/>
    </location>
</feature>
<organism evidence="2 3">
    <name type="scientific">Ridgeia piscesae</name>
    <name type="common">Tubeworm</name>
    <dbReference type="NCBI Taxonomy" id="27915"/>
    <lineage>
        <taxon>Eukaryota</taxon>
        <taxon>Metazoa</taxon>
        <taxon>Spiralia</taxon>
        <taxon>Lophotrochozoa</taxon>
        <taxon>Annelida</taxon>
        <taxon>Polychaeta</taxon>
        <taxon>Sedentaria</taxon>
        <taxon>Canalipalpata</taxon>
        <taxon>Sabellida</taxon>
        <taxon>Siboglinidae</taxon>
        <taxon>Ridgeia</taxon>
    </lineage>
</organism>
<feature type="compositionally biased region" description="Basic and acidic residues" evidence="1">
    <location>
        <begin position="23"/>
        <end position="41"/>
    </location>
</feature>
<protein>
    <submittedName>
        <fullName evidence="2">Uncharacterized protein</fullName>
    </submittedName>
</protein>
<dbReference type="EMBL" id="JAODUO010000006">
    <property type="protein sequence ID" value="KAK2193821.1"/>
    <property type="molecule type" value="Genomic_DNA"/>
</dbReference>
<dbReference type="Gene3D" id="3.40.50.300">
    <property type="entry name" value="P-loop containing nucleotide triphosphate hydrolases"/>
    <property type="match status" value="1"/>
</dbReference>